<accession>A0A0E9SNW4</accession>
<name>A0A0E9SNW4_ANGAN</name>
<dbReference type="AlphaFoldDB" id="A0A0E9SNW4"/>
<protein>
    <submittedName>
        <fullName evidence="1">Uncharacterized protein</fullName>
    </submittedName>
</protein>
<reference evidence="1" key="1">
    <citation type="submission" date="2014-11" db="EMBL/GenBank/DDBJ databases">
        <authorList>
            <person name="Amaro Gonzalez C."/>
        </authorList>
    </citation>
    <scope>NUCLEOTIDE SEQUENCE</scope>
</reference>
<evidence type="ECO:0000313" key="1">
    <source>
        <dbReference type="EMBL" id="JAH42213.1"/>
    </source>
</evidence>
<reference evidence="1" key="2">
    <citation type="journal article" date="2015" name="Fish Shellfish Immunol.">
        <title>Early steps in the European eel (Anguilla anguilla)-Vibrio vulnificus interaction in the gills: Role of the RtxA13 toxin.</title>
        <authorList>
            <person name="Callol A."/>
            <person name="Pajuelo D."/>
            <person name="Ebbesson L."/>
            <person name="Teles M."/>
            <person name="MacKenzie S."/>
            <person name="Amaro C."/>
        </authorList>
    </citation>
    <scope>NUCLEOTIDE SEQUENCE</scope>
</reference>
<sequence length="31" mass="3673">MANDMSGNHINRKRATIWLQWFLAIISKTQK</sequence>
<dbReference type="EMBL" id="GBXM01066364">
    <property type="protein sequence ID" value="JAH42213.1"/>
    <property type="molecule type" value="Transcribed_RNA"/>
</dbReference>
<organism evidence="1">
    <name type="scientific">Anguilla anguilla</name>
    <name type="common">European freshwater eel</name>
    <name type="synonym">Muraena anguilla</name>
    <dbReference type="NCBI Taxonomy" id="7936"/>
    <lineage>
        <taxon>Eukaryota</taxon>
        <taxon>Metazoa</taxon>
        <taxon>Chordata</taxon>
        <taxon>Craniata</taxon>
        <taxon>Vertebrata</taxon>
        <taxon>Euteleostomi</taxon>
        <taxon>Actinopterygii</taxon>
        <taxon>Neopterygii</taxon>
        <taxon>Teleostei</taxon>
        <taxon>Anguilliformes</taxon>
        <taxon>Anguillidae</taxon>
        <taxon>Anguilla</taxon>
    </lineage>
</organism>
<proteinExistence type="predicted"/>